<organism evidence="2 3">
    <name type="scientific">Haloferax larsenii</name>
    <dbReference type="NCBI Taxonomy" id="302484"/>
    <lineage>
        <taxon>Archaea</taxon>
        <taxon>Methanobacteriati</taxon>
        <taxon>Methanobacteriota</taxon>
        <taxon>Stenosarchaea group</taxon>
        <taxon>Halobacteria</taxon>
        <taxon>Halobacteriales</taxon>
        <taxon>Haloferacaceae</taxon>
        <taxon>Haloferax</taxon>
    </lineage>
</organism>
<dbReference type="RefSeq" id="WP_139198406.1">
    <property type="nucleotide sequence ID" value="NZ_FOAD01000008.1"/>
</dbReference>
<dbReference type="Proteomes" id="UP000183894">
    <property type="component" value="Unassembled WGS sequence"/>
</dbReference>
<evidence type="ECO:0000256" key="1">
    <source>
        <dbReference type="SAM" id="Phobius"/>
    </source>
</evidence>
<evidence type="ECO:0000313" key="2">
    <source>
        <dbReference type="EMBL" id="SEL78372.1"/>
    </source>
</evidence>
<sequence>MAKPLISGDIGGYRVQIRGDTGDAAHDLDGAYCIPDRAKSNTDHLNVEIYDLPEYDWQDKDLLFDAHVGNYKEPGKICPFYWDSESNVCHDRCFDEDNFDMDALDVFIEEALREAENNGAEILAAISIGALVKLVVAAWAIPVVPPAPP</sequence>
<keyword evidence="1" id="KW-1133">Transmembrane helix</keyword>
<evidence type="ECO:0000313" key="3">
    <source>
        <dbReference type="Proteomes" id="UP000183894"/>
    </source>
</evidence>
<name>A0A1H7T0D4_HALLR</name>
<accession>A0A1H7T0D4</accession>
<protein>
    <submittedName>
        <fullName evidence="2">Uncharacterized protein</fullName>
    </submittedName>
</protein>
<proteinExistence type="predicted"/>
<gene>
    <name evidence="2" type="ORF">SAMN04488691_10822</name>
</gene>
<dbReference type="EMBL" id="FOAD01000008">
    <property type="protein sequence ID" value="SEL78372.1"/>
    <property type="molecule type" value="Genomic_DNA"/>
</dbReference>
<keyword evidence="1" id="KW-0472">Membrane</keyword>
<feature type="transmembrane region" description="Helical" evidence="1">
    <location>
        <begin position="122"/>
        <end position="141"/>
    </location>
</feature>
<keyword evidence="1" id="KW-0812">Transmembrane</keyword>
<dbReference type="AlphaFoldDB" id="A0A1H7T0D4"/>
<reference evidence="2 3" key="1">
    <citation type="submission" date="2016-10" db="EMBL/GenBank/DDBJ databases">
        <authorList>
            <person name="de Groot N.N."/>
        </authorList>
    </citation>
    <scope>NUCLEOTIDE SEQUENCE [LARGE SCALE GENOMIC DNA]</scope>
    <source>
        <strain evidence="2 3">CDM_5</strain>
    </source>
</reference>